<accession>A0A089ZF47</accession>
<dbReference type="Pfam" id="PF20766">
    <property type="entry name" value="DUF447_C"/>
    <property type="match status" value="1"/>
</dbReference>
<evidence type="ECO:0000313" key="3">
    <source>
        <dbReference type="EMBL" id="AIS32722.1"/>
    </source>
</evidence>
<dbReference type="PATRIC" id="fig|2162.10.peg.452"/>
<evidence type="ECO:0000313" key="4">
    <source>
        <dbReference type="EMBL" id="CEL24086.1"/>
    </source>
</evidence>
<dbReference type="Pfam" id="PF04289">
    <property type="entry name" value="DUF447_N"/>
    <property type="match status" value="1"/>
</dbReference>
<proteinExistence type="predicted"/>
<evidence type="ECO:0000259" key="2">
    <source>
        <dbReference type="Pfam" id="PF20766"/>
    </source>
</evidence>
<dbReference type="STRING" id="2162.BRM9_1918"/>
<name>A0A089ZF47_METFO</name>
<dbReference type="InterPro" id="IPR049288">
    <property type="entry name" value="DUF447_C"/>
</dbReference>
<reference evidence="4" key="2">
    <citation type="submission" date="2014-09" db="EMBL/GenBank/DDBJ databases">
        <authorList>
            <person name="Bishop-Lilly K.A."/>
            <person name="Broomall S.M."/>
            <person name="Chain P.S."/>
            <person name="Chertkov O."/>
            <person name="Coyne S.R."/>
            <person name="Daligault H.E."/>
            <person name="Davenport K.W."/>
            <person name="Erkkila T."/>
            <person name="Frey K.G."/>
            <person name="Gibbons H.S."/>
            <person name="Gu W."/>
            <person name="Jaissle J."/>
            <person name="Johnson S.L."/>
            <person name="Koroleva G.I."/>
            <person name="Ladner J.T."/>
            <person name="Lo C.-C."/>
            <person name="Minogue T.D."/>
            <person name="Munk C."/>
            <person name="Palacios G.F."/>
            <person name="Redden C.L."/>
            <person name="Rosenzweig C.N."/>
            <person name="Scholz M.B."/>
            <person name="Teshima H."/>
            <person name="Xu Y."/>
        </authorList>
    </citation>
    <scope>NUCLEOTIDE SEQUENCE</scope>
    <source>
        <strain evidence="4">Mb9</strain>
    </source>
</reference>
<dbReference type="PIRSF" id="PIRSF018747">
    <property type="entry name" value="UCP018747"/>
    <property type="match status" value="1"/>
</dbReference>
<reference evidence="3" key="1">
    <citation type="submission" date="2013-12" db="EMBL/GenBank/DDBJ databases">
        <title>The complete genome sequence of Methanobacterium sp. BRM9.</title>
        <authorList>
            <consortium name="Pastoral Greenhouse Gas Research Consortium"/>
            <person name="Kelly W.J."/>
            <person name="Leahy S.C."/>
            <person name="Perry R."/>
            <person name="Li D."/>
            <person name="Altermann E."/>
            <person name="Lambie S.C."/>
            <person name="Attwood G.T."/>
        </authorList>
    </citation>
    <scope>NUCLEOTIDE SEQUENCE [LARGE SCALE GENOMIC DNA]</scope>
    <source>
        <strain evidence="3">BRM9</strain>
    </source>
</reference>
<dbReference type="InterPro" id="IPR016733">
    <property type="entry name" value="UCP018747"/>
</dbReference>
<feature type="domain" description="DUF447" evidence="1">
    <location>
        <begin position="15"/>
        <end position="114"/>
    </location>
</feature>
<organism evidence="3 5">
    <name type="scientific">Methanobacterium formicicum</name>
    <dbReference type="NCBI Taxonomy" id="2162"/>
    <lineage>
        <taxon>Archaea</taxon>
        <taxon>Methanobacteriati</taxon>
        <taxon>Methanobacteriota</taxon>
        <taxon>Methanomada group</taxon>
        <taxon>Methanobacteria</taxon>
        <taxon>Methanobacteriales</taxon>
        <taxon>Methanobacteriaceae</taxon>
        <taxon>Methanobacterium</taxon>
    </lineage>
</organism>
<dbReference type="Proteomes" id="UP000029661">
    <property type="component" value="Chromosome"/>
</dbReference>
<dbReference type="InterPro" id="IPR007386">
    <property type="entry name" value="DUF447_N"/>
</dbReference>
<dbReference type="EMBL" id="LN734822">
    <property type="protein sequence ID" value="CEL24086.1"/>
    <property type="molecule type" value="Genomic_DNA"/>
</dbReference>
<evidence type="ECO:0000313" key="6">
    <source>
        <dbReference type="Proteomes" id="UP000062768"/>
    </source>
</evidence>
<evidence type="ECO:0000313" key="5">
    <source>
        <dbReference type="Proteomes" id="UP000029661"/>
    </source>
</evidence>
<dbReference type="Gene3D" id="2.30.110.10">
    <property type="entry name" value="Electron Transport, Fmn-binding Protein, Chain A"/>
    <property type="match status" value="1"/>
</dbReference>
<feature type="domain" description="DUF447" evidence="2">
    <location>
        <begin position="145"/>
        <end position="200"/>
    </location>
</feature>
<gene>
    <name evidence="3" type="ORF">BRM9_1918</name>
    <name evidence="4" type="ORF">MB9_0439</name>
</gene>
<dbReference type="EMBL" id="CP006933">
    <property type="protein sequence ID" value="AIS32722.1"/>
    <property type="molecule type" value="Genomic_DNA"/>
</dbReference>
<sequence length="204" mass="23212">MLDLYSVGMERGLLYETIVTTRNPDGTPNAAPIGVICKDAREVVVYLHEGSQTFDNVKREKSFGVNILRDPMVFVESTIGNLDTTKFEPHQDYFSIKGAEAFFTVHVTREKLVQRQDHLGTSTINVLTARVGELVKNQEHVNPLNRAIYGIIEALVYLSRIDIVSEEERKEYLEKLGETSRVVNKVGSKEHKKAMKKILEYLRD</sequence>
<keyword evidence="6" id="KW-1185">Reference proteome</keyword>
<dbReference type="Gene3D" id="1.20.58.290">
    <property type="entry name" value="Hypothetical membrane protein ta0354_69_121"/>
    <property type="match status" value="1"/>
</dbReference>
<dbReference type="InterPro" id="IPR012349">
    <property type="entry name" value="Split_barrel_FMN-bd"/>
</dbReference>
<dbReference type="AlphaFoldDB" id="A0A089ZF47"/>
<dbReference type="RefSeq" id="WP_048085599.1">
    <property type="nucleotide sequence ID" value="NZ_CP006933.1"/>
</dbReference>
<dbReference type="OrthoDB" id="146030at2157"/>
<dbReference type="KEGG" id="mfc:BRM9_1918"/>
<evidence type="ECO:0000259" key="1">
    <source>
        <dbReference type="Pfam" id="PF04289"/>
    </source>
</evidence>
<dbReference type="SUPFAM" id="SSF50475">
    <property type="entry name" value="FMN-binding split barrel"/>
    <property type="match status" value="1"/>
</dbReference>
<dbReference type="Proteomes" id="UP000062768">
    <property type="component" value="Chromosome I"/>
</dbReference>
<dbReference type="GeneID" id="26738700"/>
<protein>
    <recommendedName>
        <fullName evidence="7">DUF447 family protein</fullName>
    </recommendedName>
</protein>
<evidence type="ECO:0008006" key="7">
    <source>
        <dbReference type="Google" id="ProtNLM"/>
    </source>
</evidence>